<feature type="region of interest" description="Disordered" evidence="1">
    <location>
        <begin position="303"/>
        <end position="352"/>
    </location>
</feature>
<dbReference type="Pfam" id="PF09331">
    <property type="entry name" value="DUF1985"/>
    <property type="match status" value="1"/>
</dbReference>
<dbReference type="RefSeq" id="XP_031744034.1">
    <property type="nucleotide sequence ID" value="XM_031888174.1"/>
</dbReference>
<feature type="compositionally biased region" description="Basic and acidic residues" evidence="1">
    <location>
        <begin position="420"/>
        <end position="429"/>
    </location>
</feature>
<sequence>MASTSTNGPMYKIDPAHHFQSIVSSLAHLENSTRTIKAKLKPDQLTLFRNTKFGHFLDLNIIFNGPLIHYLLLREVEDERVDHISFKIGEVVCSFGRREFNMMTGLWSSQPEPIDLVGNSRLLEKFFEQKKCIYISDLEDTFVEYEGDDDDDDIVKLALVYFIEMSLLGKDRRTKVDRTLFRIADDWTTFNNYDWGGLVFGRTLSALKRALDMQHAKGKNKSTKTKYTVMGFPQALQVWAYESIPTITECGVHKVSNDAIPRMLRWVCELSPKSHVLQRQVFDSPMFLINVVIEMMPEEEEHLRMSSGELVEKTHPYNTVSEKNGDSKRPGEASNDDNDCKKSKKKKKWKSKMKEVVRKLKYRVAVLENERESLKSMLSTILKHLEVQKKGEEGDCTGVEGHDAQTEDVDTPGTPSWLRMPKEDDTSDGVKHVERQKQGVEANRTEDDTMDELDKKVHIHSEEPVDVVDDLNEEIGVKSLTYFDSDVMEIEPLSTERPHVRPARSKRASVYLSTPFTALDKRPPNMLPTNIH</sequence>
<reference evidence="3" key="1">
    <citation type="submission" date="2019-06" db="EMBL/GenBank/DDBJ databases">
        <title>A transposon insertion in susceptibility gene amino acid permease 2A (CsAAP2A) contributes to quantitative resistance to downy mildew in cucumber.</title>
        <authorList>
            <person name="Berg J.A."/>
            <person name="Hermans F.W.K."/>
            <person name="Beenders F."/>
            <person name="Abedinpour H."/>
            <person name="Vriezen W.H."/>
            <person name="Visser R.G.F."/>
            <person name="Bai Y."/>
            <person name="Schouten H.J."/>
        </authorList>
    </citation>
    <scope>NUCLEOTIDE SEQUENCE</scope>
</reference>
<dbReference type="PANTHER" id="PTHR48449">
    <property type="entry name" value="DUF1985 DOMAIN-CONTAINING PROTEIN"/>
    <property type="match status" value="1"/>
</dbReference>
<dbReference type="GeneID" id="116404765"/>
<feature type="compositionally biased region" description="Basic residues" evidence="1">
    <location>
        <begin position="342"/>
        <end position="351"/>
    </location>
</feature>
<feature type="region of interest" description="Disordered" evidence="1">
    <location>
        <begin position="393"/>
        <end position="429"/>
    </location>
</feature>
<proteinExistence type="predicted"/>
<dbReference type="EMBL" id="MN062013">
    <property type="protein sequence ID" value="QKO28721.1"/>
    <property type="molecule type" value="Genomic_DNA"/>
</dbReference>
<evidence type="ECO:0000256" key="1">
    <source>
        <dbReference type="SAM" id="MobiDB-lite"/>
    </source>
</evidence>
<dbReference type="InterPro" id="IPR015410">
    <property type="entry name" value="DUF1985"/>
</dbReference>
<dbReference type="RefSeq" id="XP_031744033.1">
    <property type="nucleotide sequence ID" value="XM_031888173.1"/>
</dbReference>
<protein>
    <submittedName>
        <fullName evidence="3">Ulp1-like peptidase</fullName>
    </submittedName>
</protein>
<dbReference type="AlphaFoldDB" id="A0A6N0C7Z4"/>
<dbReference type="RefSeq" id="XP_031744035.1">
    <property type="nucleotide sequence ID" value="XM_031888175.1"/>
</dbReference>
<name>A0A6N0C7Z4_CUCSA</name>
<accession>A0A6N0C7Z4</accession>
<dbReference type="PANTHER" id="PTHR48449:SF1">
    <property type="entry name" value="DUF1985 DOMAIN-CONTAINING PROTEIN"/>
    <property type="match status" value="1"/>
</dbReference>
<evidence type="ECO:0000259" key="2">
    <source>
        <dbReference type="Pfam" id="PF09331"/>
    </source>
</evidence>
<organism evidence="3">
    <name type="scientific">Cucumis sativus</name>
    <name type="common">Cucumber</name>
    <dbReference type="NCBI Taxonomy" id="3659"/>
    <lineage>
        <taxon>Eukaryota</taxon>
        <taxon>Viridiplantae</taxon>
        <taxon>Streptophyta</taxon>
        <taxon>Embryophyta</taxon>
        <taxon>Tracheophyta</taxon>
        <taxon>Spermatophyta</taxon>
        <taxon>Magnoliopsida</taxon>
        <taxon>eudicotyledons</taxon>
        <taxon>Gunneridae</taxon>
        <taxon>Pentapetalae</taxon>
        <taxon>rosids</taxon>
        <taxon>fabids</taxon>
        <taxon>Cucurbitales</taxon>
        <taxon>Cucurbitaceae</taxon>
        <taxon>Benincaseae</taxon>
        <taxon>Cucumis</taxon>
    </lineage>
</organism>
<feature type="domain" description="DUF1985" evidence="2">
    <location>
        <begin position="72"/>
        <end position="204"/>
    </location>
</feature>
<evidence type="ECO:0000313" key="3">
    <source>
        <dbReference type="EMBL" id="QKO28721.1"/>
    </source>
</evidence>